<name>A0ABV8AYP0_9BACI</name>
<reference evidence="2" key="1">
    <citation type="journal article" date="2019" name="Int. J. Syst. Evol. Microbiol.">
        <title>The Global Catalogue of Microorganisms (GCM) 10K type strain sequencing project: providing services to taxonomists for standard genome sequencing and annotation.</title>
        <authorList>
            <consortium name="The Broad Institute Genomics Platform"/>
            <consortium name="The Broad Institute Genome Sequencing Center for Infectious Disease"/>
            <person name="Wu L."/>
            <person name="Ma J."/>
        </authorList>
    </citation>
    <scope>NUCLEOTIDE SEQUENCE [LARGE SCALE GENOMIC DNA]</scope>
    <source>
        <strain evidence="2">CCUG 61889</strain>
    </source>
</reference>
<proteinExistence type="predicted"/>
<dbReference type="EMBL" id="JBHRZT010000013">
    <property type="protein sequence ID" value="MFC3882399.1"/>
    <property type="molecule type" value="Genomic_DNA"/>
</dbReference>
<sequence length="85" mass="10006">MKIKVKPEETEEFILLEQIVVTEEFLSSHPNVEKTQQIMDHVKQTGYLDEPTTINRKTKILTGGYRRYIVAKKVEMYLSSIVYEK</sequence>
<evidence type="ECO:0008006" key="3">
    <source>
        <dbReference type="Google" id="ProtNLM"/>
    </source>
</evidence>
<evidence type="ECO:0000313" key="2">
    <source>
        <dbReference type="Proteomes" id="UP001595752"/>
    </source>
</evidence>
<organism evidence="1 2">
    <name type="scientific">Bacillus songklensis</name>
    <dbReference type="NCBI Taxonomy" id="1069116"/>
    <lineage>
        <taxon>Bacteria</taxon>
        <taxon>Bacillati</taxon>
        <taxon>Bacillota</taxon>
        <taxon>Bacilli</taxon>
        <taxon>Bacillales</taxon>
        <taxon>Bacillaceae</taxon>
        <taxon>Bacillus</taxon>
    </lineage>
</organism>
<accession>A0ABV8AYP0</accession>
<dbReference type="Proteomes" id="UP001595752">
    <property type="component" value="Unassembled WGS sequence"/>
</dbReference>
<keyword evidence="2" id="KW-1185">Reference proteome</keyword>
<comment type="caution">
    <text evidence="1">The sequence shown here is derived from an EMBL/GenBank/DDBJ whole genome shotgun (WGS) entry which is preliminary data.</text>
</comment>
<gene>
    <name evidence="1" type="ORF">ACFOU2_02200</name>
</gene>
<evidence type="ECO:0000313" key="1">
    <source>
        <dbReference type="EMBL" id="MFC3882399.1"/>
    </source>
</evidence>
<protein>
    <recommendedName>
        <fullName evidence="3">ParB/Sulfiredoxin domain-containing protein</fullName>
    </recommendedName>
</protein>